<evidence type="ECO:0000256" key="1">
    <source>
        <dbReference type="SAM" id="MobiDB-lite"/>
    </source>
</evidence>
<accession>A0AAN6ZXL3</accession>
<comment type="caution">
    <text evidence="2">The sequence shown here is derived from an EMBL/GenBank/DDBJ whole genome shotgun (WGS) entry which is preliminary data.</text>
</comment>
<protein>
    <submittedName>
        <fullName evidence="2">Uncharacterized protein</fullName>
    </submittedName>
</protein>
<dbReference type="Proteomes" id="UP001302745">
    <property type="component" value="Unassembled WGS sequence"/>
</dbReference>
<reference evidence="2" key="2">
    <citation type="submission" date="2023-05" db="EMBL/GenBank/DDBJ databases">
        <authorList>
            <consortium name="Lawrence Berkeley National Laboratory"/>
            <person name="Steindorff A."/>
            <person name="Hensen N."/>
            <person name="Bonometti L."/>
            <person name="Westerberg I."/>
            <person name="Brannstrom I.O."/>
            <person name="Guillou S."/>
            <person name="Cros-Aarteil S."/>
            <person name="Calhoun S."/>
            <person name="Haridas S."/>
            <person name="Kuo A."/>
            <person name="Mondo S."/>
            <person name="Pangilinan J."/>
            <person name="Riley R."/>
            <person name="Labutti K."/>
            <person name="Andreopoulos B."/>
            <person name="Lipzen A."/>
            <person name="Chen C."/>
            <person name="Yanf M."/>
            <person name="Daum C."/>
            <person name="Ng V."/>
            <person name="Clum A."/>
            <person name="Ohm R."/>
            <person name="Martin F."/>
            <person name="Silar P."/>
            <person name="Natvig D."/>
            <person name="Lalanne C."/>
            <person name="Gautier V."/>
            <person name="Ament-Velasquez S.L."/>
            <person name="Kruys A."/>
            <person name="Hutchinson M.I."/>
            <person name="Powell A.J."/>
            <person name="Barry K."/>
            <person name="Miller A.N."/>
            <person name="Grigoriev I.V."/>
            <person name="Debuchy R."/>
            <person name="Gladieux P."/>
            <person name="Thoren M.H."/>
            <person name="Johannesson H."/>
        </authorList>
    </citation>
    <scope>NUCLEOTIDE SEQUENCE</scope>
    <source>
        <strain evidence="2">CBS 538.74</strain>
    </source>
</reference>
<reference evidence="2" key="1">
    <citation type="journal article" date="2023" name="Mol. Phylogenet. Evol.">
        <title>Genome-scale phylogeny and comparative genomics of the fungal order Sordariales.</title>
        <authorList>
            <person name="Hensen N."/>
            <person name="Bonometti L."/>
            <person name="Westerberg I."/>
            <person name="Brannstrom I.O."/>
            <person name="Guillou S."/>
            <person name="Cros-Aarteil S."/>
            <person name="Calhoun S."/>
            <person name="Haridas S."/>
            <person name="Kuo A."/>
            <person name="Mondo S."/>
            <person name="Pangilinan J."/>
            <person name="Riley R."/>
            <person name="LaButti K."/>
            <person name="Andreopoulos B."/>
            <person name="Lipzen A."/>
            <person name="Chen C."/>
            <person name="Yan M."/>
            <person name="Daum C."/>
            <person name="Ng V."/>
            <person name="Clum A."/>
            <person name="Steindorff A."/>
            <person name="Ohm R.A."/>
            <person name="Martin F."/>
            <person name="Silar P."/>
            <person name="Natvig D.O."/>
            <person name="Lalanne C."/>
            <person name="Gautier V."/>
            <person name="Ament-Velasquez S.L."/>
            <person name="Kruys A."/>
            <person name="Hutchinson M.I."/>
            <person name="Powell A.J."/>
            <person name="Barry K."/>
            <person name="Miller A.N."/>
            <person name="Grigoriev I.V."/>
            <person name="Debuchy R."/>
            <person name="Gladieux P."/>
            <person name="Hiltunen Thoren M."/>
            <person name="Johannesson H."/>
        </authorList>
    </citation>
    <scope>NUCLEOTIDE SEQUENCE</scope>
    <source>
        <strain evidence="2">CBS 538.74</strain>
    </source>
</reference>
<evidence type="ECO:0000313" key="2">
    <source>
        <dbReference type="EMBL" id="KAK4152571.1"/>
    </source>
</evidence>
<dbReference type="EMBL" id="MU856969">
    <property type="protein sequence ID" value="KAK4152571.1"/>
    <property type="molecule type" value="Genomic_DNA"/>
</dbReference>
<feature type="region of interest" description="Disordered" evidence="1">
    <location>
        <begin position="1"/>
        <end position="33"/>
    </location>
</feature>
<keyword evidence="3" id="KW-1185">Reference proteome</keyword>
<dbReference type="AlphaFoldDB" id="A0AAN6ZXL3"/>
<organism evidence="2 3">
    <name type="scientific">Chaetomidium leptoderma</name>
    <dbReference type="NCBI Taxonomy" id="669021"/>
    <lineage>
        <taxon>Eukaryota</taxon>
        <taxon>Fungi</taxon>
        <taxon>Dikarya</taxon>
        <taxon>Ascomycota</taxon>
        <taxon>Pezizomycotina</taxon>
        <taxon>Sordariomycetes</taxon>
        <taxon>Sordariomycetidae</taxon>
        <taxon>Sordariales</taxon>
        <taxon>Chaetomiaceae</taxon>
        <taxon>Chaetomidium</taxon>
    </lineage>
</organism>
<name>A0AAN6ZXL3_9PEZI</name>
<sequence length="619" mass="68560">MFTGYPSPDSSDEGRRRARYRRAQATSSDSSDAGEFEISNVRFRVGAPPPLPLPLDNSRHDIRCKLVADELGQNVIMKEAAKILAAEKIRALDVALVSRGDPEIFQGPPTVLIVARWEEGCAAAWERAVRGLKKFVDSRRLKSDKLGHLDIAVEIIAEELTLRKYVSVVPAKLLAQGLEKDWAFIKDKVFQILESHSGTKGLMTAINLFRLGFSPCDDENANTVYISVDYESDEAKWPPVVAEIQQYLEQYNRHSEVKRNQRQHLYNNMMPKTPYKTAVDLGDDIGVSNYLTASDGQKLSPIVGTLGCWLEVKSKKFPDWTKVALTNYHIIRPAYDGFRVSMAIGGPTMQAPERKSDLWKRDANGVVPTASAPKLEHPTRAKHNHGAQSTQDMVSSFPGEASTKKHQDNLDQMVAFFDQGKHLLGTVYAASGYIRRTANNGRLDWALILPLDKARIGRNALPSADDWFGRFSSYITKYPKSTFGKSLRQTPPAGLRSLGHGENVYKVGASTRHTIGEFNRMKSDLTIAEDKHVTGISEEFAFVASATTDDGDGRFATIGDSGSVVWNKEGQAVGLLLRGQKPQQSGDTSLVYVTPIEDVFADIKAFSKGEITEIRIAKD</sequence>
<gene>
    <name evidence="2" type="ORF">C8A00DRAFT_44382</name>
</gene>
<feature type="region of interest" description="Disordered" evidence="1">
    <location>
        <begin position="369"/>
        <end position="404"/>
    </location>
</feature>
<proteinExistence type="predicted"/>
<evidence type="ECO:0000313" key="3">
    <source>
        <dbReference type="Proteomes" id="UP001302745"/>
    </source>
</evidence>